<accession>A0A0U3P336</accession>
<sequence>MVKRTVDRFMRQMPMLFPWKPFLQGPADLLRAPPLRQALHDVMPQLVITGKLGQPWPRPPLLCHFLGAERMIAT</sequence>
<reference evidence="1 2" key="1">
    <citation type="submission" date="2015-12" db="EMBL/GenBank/DDBJ databases">
        <authorList>
            <person name="Shamseldin A."/>
            <person name="Moawad H."/>
            <person name="Abd El-Rahim W.M."/>
            <person name="Sadowsky M.J."/>
        </authorList>
    </citation>
    <scope>NUCLEOTIDE SEQUENCE [LARGE SCALE GENOMIC DNA]</scope>
    <source>
        <strain evidence="1 2">Ar51</strain>
    </source>
</reference>
<organism evidence="1">
    <name type="scientific">Pseudarthrobacter sulfonivorans</name>
    <dbReference type="NCBI Taxonomy" id="121292"/>
    <lineage>
        <taxon>Bacteria</taxon>
        <taxon>Bacillati</taxon>
        <taxon>Actinomycetota</taxon>
        <taxon>Actinomycetes</taxon>
        <taxon>Micrococcales</taxon>
        <taxon>Micrococcaceae</taxon>
        <taxon>Pseudarthrobacter</taxon>
    </lineage>
</organism>
<name>A0A0U3P336_9MICC</name>
<gene>
    <name evidence="1" type="ORF">AU252_22590</name>
</gene>
<evidence type="ECO:0000313" key="1">
    <source>
        <dbReference type="EMBL" id="ALV43615.1"/>
    </source>
</evidence>
<dbReference type="AlphaFoldDB" id="A0A0U3P336"/>
<protein>
    <submittedName>
        <fullName evidence="1">Uncharacterized protein</fullName>
    </submittedName>
</protein>
<evidence type="ECO:0000313" key="2">
    <source>
        <dbReference type="Proteomes" id="UP000065151"/>
    </source>
</evidence>
<dbReference type="KEGG" id="psul:AU252_22590"/>
<dbReference type="Proteomes" id="UP000065151">
    <property type="component" value="Chromosome"/>
</dbReference>
<dbReference type="EMBL" id="CP013747">
    <property type="protein sequence ID" value="ALV43615.1"/>
    <property type="molecule type" value="Genomic_DNA"/>
</dbReference>
<proteinExistence type="predicted"/>